<gene>
    <name evidence="3" type="ORF">BBD41_13465</name>
</gene>
<proteinExistence type="predicted"/>
<dbReference type="AlphaFoldDB" id="A0A1B2E0Q4"/>
<feature type="domain" description="PucR C-terminal helix-turn-helix" evidence="2">
    <location>
        <begin position="345"/>
        <end position="401"/>
    </location>
</feature>
<feature type="compositionally biased region" description="Polar residues" evidence="1">
    <location>
        <begin position="51"/>
        <end position="77"/>
    </location>
</feature>
<dbReference type="EMBL" id="CP016809">
    <property type="protein sequence ID" value="ANY73511.1"/>
    <property type="molecule type" value="Genomic_DNA"/>
</dbReference>
<evidence type="ECO:0000313" key="3">
    <source>
        <dbReference type="EMBL" id="ANY73511.1"/>
    </source>
</evidence>
<dbReference type="KEGG" id="pib:BBD41_13465"/>
<dbReference type="Gene3D" id="1.10.10.2840">
    <property type="entry name" value="PucR C-terminal helix-turn-helix domain"/>
    <property type="match status" value="1"/>
</dbReference>
<dbReference type="Pfam" id="PF13556">
    <property type="entry name" value="HTH_30"/>
    <property type="match status" value="1"/>
</dbReference>
<dbReference type="InterPro" id="IPR051448">
    <property type="entry name" value="CdaR-like_regulators"/>
</dbReference>
<feature type="region of interest" description="Disordered" evidence="1">
    <location>
        <begin position="43"/>
        <end position="77"/>
    </location>
</feature>
<dbReference type="InterPro" id="IPR042070">
    <property type="entry name" value="PucR_C-HTH_sf"/>
</dbReference>
<dbReference type="InterPro" id="IPR009057">
    <property type="entry name" value="Homeodomain-like_sf"/>
</dbReference>
<dbReference type="InterPro" id="IPR025736">
    <property type="entry name" value="PucR_C-HTH_dom"/>
</dbReference>
<evidence type="ECO:0000259" key="2">
    <source>
        <dbReference type="Pfam" id="PF13556"/>
    </source>
</evidence>
<dbReference type="RefSeq" id="WP_099477906.1">
    <property type="nucleotide sequence ID" value="NZ_CP016809.1"/>
</dbReference>
<protein>
    <submittedName>
        <fullName evidence="3">PucR family transcriptional regulator</fullName>
    </submittedName>
</protein>
<evidence type="ECO:0000256" key="1">
    <source>
        <dbReference type="SAM" id="MobiDB-lite"/>
    </source>
</evidence>
<sequence length="409" mass="46004">MVEMEHIVQQLEQSLGISLKLKTLNEQEYGELTRALAASQDDAVSFGGSQGKRSTQSKAKSPQFQDGQARSRTTTSVGAYENEELGEIWIPIQTQQKPWIVIAAAQGDLTVSEIRLIELWLSALRGASSLNAKSGTKAEEERSAQQLGAWLKERLDAGEQVAELPEEVPIRLSLSADMVPFLLLNESEHAPAPSYKALQRLLRSYFDGDIVLVPLHEKEWLILAQQQLLVGIIDDKEELTADGDQESLALFCMGLYELISTEWVGDFHISAIPAVNALHALPQAVNMLRETMTIGRTFQVKEHIHLSTGLHLERLVYSIPEYQRNLFLREYAAGHTDLFEDSETLSTLESFFELDCNVSETAKHLYIHRNTLLYRLDKIKQETGLDVRSFSDAVLVKITLLLYKVTKRK</sequence>
<organism evidence="3">
    <name type="scientific">Paenibacillus ihbetae</name>
    <dbReference type="NCBI Taxonomy" id="1870820"/>
    <lineage>
        <taxon>Bacteria</taxon>
        <taxon>Bacillati</taxon>
        <taxon>Bacillota</taxon>
        <taxon>Bacilli</taxon>
        <taxon>Bacillales</taxon>
        <taxon>Paenibacillaceae</taxon>
        <taxon>Paenibacillus</taxon>
    </lineage>
</organism>
<dbReference type="SUPFAM" id="SSF46689">
    <property type="entry name" value="Homeodomain-like"/>
    <property type="match status" value="1"/>
</dbReference>
<reference evidence="3" key="1">
    <citation type="submission" date="2016-08" db="EMBL/GenBank/DDBJ databases">
        <title>Complete Genome Seqeunce of Paenibacillus sp. nov. IHBB 9852 from high altitute lake of Indian trans-Himalayas.</title>
        <authorList>
            <person name="Kiran S."/>
            <person name="Swarnkar M.K."/>
            <person name="Rana A."/>
            <person name="Tewari R."/>
            <person name="Gulati A."/>
        </authorList>
    </citation>
    <scope>NUCLEOTIDE SEQUENCE [LARGE SCALE GENOMIC DNA]</scope>
    <source>
        <strain evidence="3">IHBB 9852</strain>
    </source>
</reference>
<dbReference type="PANTHER" id="PTHR33744">
    <property type="entry name" value="CARBOHYDRATE DIACID REGULATOR"/>
    <property type="match status" value="1"/>
</dbReference>
<accession>A0A1B2E0Q4</accession>
<dbReference type="PANTHER" id="PTHR33744:SF15">
    <property type="entry name" value="CARBOHYDRATE DIACID REGULATOR"/>
    <property type="match status" value="1"/>
</dbReference>
<name>A0A1B2E0Q4_9BACL</name>